<dbReference type="PROSITE" id="PS50887">
    <property type="entry name" value="GGDEF"/>
    <property type="match status" value="1"/>
</dbReference>
<dbReference type="PANTHER" id="PTHR44757:SF2">
    <property type="entry name" value="BIOFILM ARCHITECTURE MAINTENANCE PROTEIN MBAA"/>
    <property type="match status" value="1"/>
</dbReference>
<keyword evidence="2" id="KW-0812">Transmembrane</keyword>
<accession>A0ABT7SL04</accession>
<dbReference type="EMBL" id="JAUCDY010000001">
    <property type="protein sequence ID" value="MDM7856714.1"/>
    <property type="molecule type" value="Genomic_DNA"/>
</dbReference>
<gene>
    <name evidence="5" type="ORF">QEZ41_00215</name>
</gene>
<name>A0ABT7SL04_9GAMM</name>
<keyword evidence="2" id="KW-0472">Membrane</keyword>
<evidence type="ECO:0000259" key="3">
    <source>
        <dbReference type="PROSITE" id="PS50883"/>
    </source>
</evidence>
<dbReference type="SMART" id="SM00052">
    <property type="entry name" value="EAL"/>
    <property type="match status" value="1"/>
</dbReference>
<dbReference type="Pfam" id="PF00990">
    <property type="entry name" value="GGDEF"/>
    <property type="match status" value="1"/>
</dbReference>
<dbReference type="RefSeq" id="WP_289409278.1">
    <property type="nucleotide sequence ID" value="NZ_JAUCDY010000001.1"/>
</dbReference>
<dbReference type="Pfam" id="PF00563">
    <property type="entry name" value="EAL"/>
    <property type="match status" value="1"/>
</dbReference>
<keyword evidence="6" id="KW-1185">Reference proteome</keyword>
<proteinExistence type="predicted"/>
<dbReference type="NCBIfam" id="TIGR00254">
    <property type="entry name" value="GGDEF"/>
    <property type="match status" value="1"/>
</dbReference>
<feature type="coiled-coil region" evidence="1">
    <location>
        <begin position="365"/>
        <end position="417"/>
    </location>
</feature>
<dbReference type="SUPFAM" id="SSF141868">
    <property type="entry name" value="EAL domain-like"/>
    <property type="match status" value="1"/>
</dbReference>
<dbReference type="PANTHER" id="PTHR44757">
    <property type="entry name" value="DIGUANYLATE CYCLASE DGCP"/>
    <property type="match status" value="1"/>
</dbReference>
<dbReference type="Gene3D" id="3.30.70.270">
    <property type="match status" value="1"/>
</dbReference>
<evidence type="ECO:0000256" key="2">
    <source>
        <dbReference type="SAM" id="Phobius"/>
    </source>
</evidence>
<comment type="caution">
    <text evidence="5">The sequence shown here is derived from an EMBL/GenBank/DDBJ whole genome shotgun (WGS) entry which is preliminary data.</text>
</comment>
<dbReference type="InterPro" id="IPR001633">
    <property type="entry name" value="EAL_dom"/>
</dbReference>
<dbReference type="InterPro" id="IPR043128">
    <property type="entry name" value="Rev_trsase/Diguanyl_cyclase"/>
</dbReference>
<organism evidence="5 6">
    <name type="scientific">Thiopseudomonas acetoxidans</name>
    <dbReference type="NCBI Taxonomy" id="3041622"/>
    <lineage>
        <taxon>Bacteria</taxon>
        <taxon>Pseudomonadati</taxon>
        <taxon>Pseudomonadota</taxon>
        <taxon>Gammaproteobacteria</taxon>
        <taxon>Pseudomonadales</taxon>
        <taxon>Pseudomonadaceae</taxon>
        <taxon>Thiopseudomonas</taxon>
    </lineage>
</organism>
<dbReference type="CDD" id="cd01949">
    <property type="entry name" value="GGDEF"/>
    <property type="match status" value="1"/>
</dbReference>
<reference evidence="5 6" key="1">
    <citation type="submission" date="2023-06" db="EMBL/GenBank/DDBJ databases">
        <title>Thiopseudomonas sp. CY1220 draft genome sequence.</title>
        <authorList>
            <person name="Zhao G."/>
            <person name="An M."/>
        </authorList>
    </citation>
    <scope>NUCLEOTIDE SEQUENCE [LARGE SCALE GENOMIC DNA]</scope>
    <source>
        <strain evidence="5 6">CY1220</strain>
    </source>
</reference>
<dbReference type="Gene3D" id="3.20.20.450">
    <property type="entry name" value="EAL domain"/>
    <property type="match status" value="1"/>
</dbReference>
<dbReference type="SMART" id="SM00267">
    <property type="entry name" value="GGDEF"/>
    <property type="match status" value="1"/>
</dbReference>
<protein>
    <submittedName>
        <fullName evidence="5">EAL domain-containing protein</fullName>
    </submittedName>
</protein>
<dbReference type="InterPro" id="IPR035919">
    <property type="entry name" value="EAL_sf"/>
</dbReference>
<feature type="domain" description="EAL" evidence="3">
    <location>
        <begin position="404"/>
        <end position="659"/>
    </location>
</feature>
<evidence type="ECO:0000259" key="4">
    <source>
        <dbReference type="PROSITE" id="PS50887"/>
    </source>
</evidence>
<sequence length="663" mass="74121">MLSVLQVVYAAAHARETIERDGQRTLTMFAEPARQALYNLDAEMAGQVVKGLLQHEAIRKVTIGHPQEMALAEQERPLQQGVYRFITDPIFAPQQIFTLALEGQQDDQLEYYGRIEIVIDTAPYGGVFVQEAVIVFISGVLRALLLALVFHLIYRALLTKPLADMMENISNINPDRPSQSKLKPIKGHENNELGVWIQKTNQLFASIERNTYLRHEAESNLMRLSQIDYLTGLPNRQELQLYLEKALLHAESANNSVAIMCVGLDGFKGVNERYTYQTGDWLLNAFAQRIATHFADDIKLFSRLGGDQFVALQADVEHPYQSASLAQKILKALELPFVIAPSAEIGEVKICLSATIGIALYPDDAEDAENLIQKAEQTMMLAKSGSRNRYQFYIASIDREMRKRRQLENDLKEAIGKGQMNVVYQPQICYSTGKFFGAEALLRWQHPEFGWIAPDTFIPLAEQSGSIVAIGGWVLEQVCQQLTTWLKEENMQGFKVAVNLSTVQLHHTSLAVQVARLLEVHQLPAGSLEVEVTETSLMQDVNAAKRNLQALRNIAVSIAIDDFGTGYSSLSYLKSMPLDKIKIDRSFVQDALTSEDDATIVRAIIQLGHSLGLKVLAEGIETKEMEDFVVSLGCDEGQGYYYSKPASPLIIGQLLKDYALARR</sequence>
<feature type="transmembrane region" description="Helical" evidence="2">
    <location>
        <begin position="133"/>
        <end position="157"/>
    </location>
</feature>
<dbReference type="CDD" id="cd01948">
    <property type="entry name" value="EAL"/>
    <property type="match status" value="1"/>
</dbReference>
<keyword evidence="1" id="KW-0175">Coiled coil</keyword>
<keyword evidence="2" id="KW-1133">Transmembrane helix</keyword>
<evidence type="ECO:0000313" key="5">
    <source>
        <dbReference type="EMBL" id="MDM7856714.1"/>
    </source>
</evidence>
<evidence type="ECO:0000313" key="6">
    <source>
        <dbReference type="Proteomes" id="UP001241056"/>
    </source>
</evidence>
<dbReference type="InterPro" id="IPR052155">
    <property type="entry name" value="Biofilm_reg_signaling"/>
</dbReference>
<dbReference type="SUPFAM" id="SSF55073">
    <property type="entry name" value="Nucleotide cyclase"/>
    <property type="match status" value="1"/>
</dbReference>
<dbReference type="InterPro" id="IPR000160">
    <property type="entry name" value="GGDEF_dom"/>
</dbReference>
<dbReference type="InterPro" id="IPR029787">
    <property type="entry name" value="Nucleotide_cyclase"/>
</dbReference>
<evidence type="ECO:0000256" key="1">
    <source>
        <dbReference type="SAM" id="Coils"/>
    </source>
</evidence>
<dbReference type="PROSITE" id="PS50883">
    <property type="entry name" value="EAL"/>
    <property type="match status" value="1"/>
</dbReference>
<dbReference type="Proteomes" id="UP001241056">
    <property type="component" value="Unassembled WGS sequence"/>
</dbReference>
<feature type="domain" description="GGDEF" evidence="4">
    <location>
        <begin position="255"/>
        <end position="395"/>
    </location>
</feature>